<gene>
    <name evidence="1" type="ORF">E5J99_01315</name>
</gene>
<dbReference type="Gene3D" id="1.25.40.70">
    <property type="entry name" value="Phosphatidylinositol 3-kinase, accessory domain (PIK)"/>
    <property type="match status" value="1"/>
</dbReference>
<dbReference type="Proteomes" id="UP000297739">
    <property type="component" value="Unassembled WGS sequence"/>
</dbReference>
<keyword evidence="2" id="KW-1185">Reference proteome</keyword>
<dbReference type="SUPFAM" id="SSF48371">
    <property type="entry name" value="ARM repeat"/>
    <property type="match status" value="1"/>
</dbReference>
<name>A0A4Z0PR84_9BACT</name>
<comment type="caution">
    <text evidence="1">The sequence shown here is derived from an EMBL/GenBank/DDBJ whole genome shotgun (WGS) entry which is preliminary data.</text>
</comment>
<dbReference type="AlphaFoldDB" id="A0A4Z0PR84"/>
<accession>A0A4Z0PR84</accession>
<dbReference type="InterPro" id="IPR016024">
    <property type="entry name" value="ARM-type_fold"/>
</dbReference>
<sequence>MPIHHQTEALELFCLAAARQAEATAAGTYRVGNKAYDQIIKAVKWLAANQAIPALCPLLHAENVGIRLWAASVLLPYGSPEAEEALAALASSASVHGLIAATTLNEWRAGRLQIIS</sequence>
<dbReference type="EMBL" id="SRLD01000001">
    <property type="protein sequence ID" value="TGE20230.1"/>
    <property type="molecule type" value="Genomic_DNA"/>
</dbReference>
<evidence type="ECO:0000313" key="1">
    <source>
        <dbReference type="EMBL" id="TGE20230.1"/>
    </source>
</evidence>
<dbReference type="RefSeq" id="WP_135495905.1">
    <property type="nucleotide sequence ID" value="NZ_SRLD01000001.1"/>
</dbReference>
<dbReference type="OrthoDB" id="1450106at2"/>
<proteinExistence type="predicted"/>
<reference evidence="1 2" key="1">
    <citation type="submission" date="2019-04" db="EMBL/GenBank/DDBJ databases">
        <authorList>
            <person name="Feng G."/>
            <person name="Zhang J."/>
            <person name="Zhu H."/>
        </authorList>
    </citation>
    <scope>NUCLEOTIDE SEQUENCE [LARGE SCALE GENOMIC DNA]</scope>
    <source>
        <strain evidence="1 2">JCM 17223</strain>
    </source>
</reference>
<evidence type="ECO:0000313" key="2">
    <source>
        <dbReference type="Proteomes" id="UP000297739"/>
    </source>
</evidence>
<protein>
    <submittedName>
        <fullName evidence="1">DUF2019 domain-containing protein</fullName>
    </submittedName>
</protein>
<dbReference type="InterPro" id="IPR042236">
    <property type="entry name" value="PI3K_accessory_sf"/>
</dbReference>
<organism evidence="1 2">
    <name type="scientific">Hymenobacter elongatus</name>
    <dbReference type="NCBI Taxonomy" id="877208"/>
    <lineage>
        <taxon>Bacteria</taxon>
        <taxon>Pseudomonadati</taxon>
        <taxon>Bacteroidota</taxon>
        <taxon>Cytophagia</taxon>
        <taxon>Cytophagales</taxon>
        <taxon>Hymenobacteraceae</taxon>
        <taxon>Hymenobacter</taxon>
    </lineage>
</organism>